<comment type="caution">
    <text evidence="1">The sequence shown here is derived from an EMBL/GenBank/DDBJ whole genome shotgun (WGS) entry which is preliminary data.</text>
</comment>
<evidence type="ECO:0000313" key="2">
    <source>
        <dbReference type="Proteomes" id="UP000177080"/>
    </source>
</evidence>
<dbReference type="EMBL" id="MEXN01000005">
    <property type="protein sequence ID" value="OGD03606.1"/>
    <property type="molecule type" value="Genomic_DNA"/>
</dbReference>
<dbReference type="AlphaFoldDB" id="A0A1F4ZCF1"/>
<gene>
    <name evidence="1" type="ORF">A2989_02900</name>
</gene>
<protein>
    <submittedName>
        <fullName evidence="1">Uncharacterized protein</fullName>
    </submittedName>
</protein>
<dbReference type="STRING" id="1797259.A2989_02900"/>
<reference evidence="1 2" key="1">
    <citation type="journal article" date="2016" name="Nat. Commun.">
        <title>Thousands of microbial genomes shed light on interconnected biogeochemical processes in an aquifer system.</title>
        <authorList>
            <person name="Anantharaman K."/>
            <person name="Brown C.T."/>
            <person name="Hug L.A."/>
            <person name="Sharon I."/>
            <person name="Castelle C.J."/>
            <person name="Probst A.J."/>
            <person name="Thomas B.C."/>
            <person name="Singh A."/>
            <person name="Wilkins M.J."/>
            <person name="Karaoz U."/>
            <person name="Brodie E.L."/>
            <person name="Williams K.H."/>
            <person name="Hubbard S.S."/>
            <person name="Banfield J.F."/>
        </authorList>
    </citation>
    <scope>NUCLEOTIDE SEQUENCE [LARGE SCALE GENOMIC DNA]</scope>
</reference>
<organism evidence="1 2">
    <name type="scientific">Candidatus Amesbacteria bacterium RIFCSPLOWO2_01_FULL_48_25</name>
    <dbReference type="NCBI Taxonomy" id="1797259"/>
    <lineage>
        <taxon>Bacteria</taxon>
        <taxon>Candidatus Amesiibacteriota</taxon>
    </lineage>
</organism>
<proteinExistence type="predicted"/>
<evidence type="ECO:0000313" key="1">
    <source>
        <dbReference type="EMBL" id="OGD03606.1"/>
    </source>
</evidence>
<accession>A0A1F4ZCF1</accession>
<sequence length="110" mass="12545">MEGLIIRVVIPISDFPRFRISNPFTGRVSYRKTIRGTWDLLEKRFTSVCKAGSGHKTAVLVKDGLGHINETYESSNPGYLGFAARCFLEEFMKSGMRRRLEVDYPPTDEI</sequence>
<name>A0A1F4ZCF1_9BACT</name>
<dbReference type="Proteomes" id="UP000177080">
    <property type="component" value="Unassembled WGS sequence"/>
</dbReference>